<feature type="domain" description="HTH myb-type" evidence="8">
    <location>
        <begin position="318"/>
        <end position="374"/>
    </location>
</feature>
<evidence type="ECO:0000256" key="1">
    <source>
        <dbReference type="ARBA" id="ARBA00022737"/>
    </source>
</evidence>
<feature type="region of interest" description="Disordered" evidence="6">
    <location>
        <begin position="1059"/>
        <end position="1088"/>
    </location>
</feature>
<dbReference type="PROSITE" id="PS51294">
    <property type="entry name" value="HTH_MYB"/>
    <property type="match status" value="3"/>
</dbReference>
<keyword evidence="4" id="KW-0804">Transcription</keyword>
<feature type="region of interest" description="Disordered" evidence="6">
    <location>
        <begin position="1472"/>
        <end position="1542"/>
    </location>
</feature>
<dbReference type="Proteomes" id="UP001155660">
    <property type="component" value="Chromosome B5"/>
</dbReference>
<dbReference type="GO" id="GO:0000978">
    <property type="term" value="F:RNA polymerase II cis-regulatory region sequence-specific DNA binding"/>
    <property type="evidence" value="ECO:0007669"/>
    <property type="project" value="TreeGrafter"/>
</dbReference>
<dbReference type="FunFam" id="1.10.10.60:FF:000321">
    <property type="entry name" value="Small nuclear RNA-activating complex, polypeptide 4"/>
    <property type="match status" value="1"/>
</dbReference>
<feature type="domain" description="HTH myb-type" evidence="8">
    <location>
        <begin position="482"/>
        <end position="535"/>
    </location>
</feature>
<evidence type="ECO:0000313" key="10">
    <source>
        <dbReference type="RefSeq" id="XP_042580592.1"/>
    </source>
</evidence>
<evidence type="ECO:0000313" key="9">
    <source>
        <dbReference type="RefSeq" id="XP_042580591.1"/>
    </source>
</evidence>
<evidence type="ECO:0000256" key="3">
    <source>
        <dbReference type="ARBA" id="ARBA00023125"/>
    </source>
</evidence>
<dbReference type="GO" id="GO:0042796">
    <property type="term" value="P:snRNA transcription by RNA polymerase III"/>
    <property type="evidence" value="ECO:0007669"/>
    <property type="project" value="TreeGrafter"/>
</dbReference>
<dbReference type="RefSeq" id="XP_042580591.1">
    <property type="nucleotide sequence ID" value="XM_042724657.1"/>
</dbReference>
<organism evidence="9">
    <name type="scientific">Cyprinus carpio</name>
    <name type="common">Common carp</name>
    <dbReference type="NCBI Taxonomy" id="7962"/>
    <lineage>
        <taxon>Eukaryota</taxon>
        <taxon>Metazoa</taxon>
        <taxon>Chordata</taxon>
        <taxon>Craniata</taxon>
        <taxon>Vertebrata</taxon>
        <taxon>Euteleostomi</taxon>
        <taxon>Actinopterygii</taxon>
        <taxon>Neopterygii</taxon>
        <taxon>Teleostei</taxon>
        <taxon>Ostariophysi</taxon>
        <taxon>Cypriniformes</taxon>
        <taxon>Cyprinidae</taxon>
        <taxon>Cyprininae</taxon>
        <taxon>Cyprinus</taxon>
    </lineage>
</organism>
<feature type="domain" description="Myb-like" evidence="7">
    <location>
        <begin position="318"/>
        <end position="370"/>
    </location>
</feature>
<feature type="compositionally biased region" description="Acidic residues" evidence="6">
    <location>
        <begin position="97"/>
        <end position="108"/>
    </location>
</feature>
<dbReference type="KEGG" id="ccar:109067927"/>
<evidence type="ECO:0000256" key="4">
    <source>
        <dbReference type="ARBA" id="ARBA00023163"/>
    </source>
</evidence>
<feature type="compositionally biased region" description="Acidic residues" evidence="6">
    <location>
        <begin position="39"/>
        <end position="50"/>
    </location>
</feature>
<feature type="domain" description="HTH myb-type" evidence="8">
    <location>
        <begin position="426"/>
        <end position="481"/>
    </location>
</feature>
<dbReference type="GO" id="GO:0019185">
    <property type="term" value="C:snRNA-activating protein complex"/>
    <property type="evidence" value="ECO:0007669"/>
    <property type="project" value="TreeGrafter"/>
</dbReference>
<dbReference type="PANTHER" id="PTHR46621">
    <property type="entry name" value="SNRNA-ACTIVATING PROTEIN COMPLEX SUBUNIT 4"/>
    <property type="match status" value="1"/>
</dbReference>
<reference evidence="9 10" key="1">
    <citation type="submission" date="2025-04" db="UniProtKB">
        <authorList>
            <consortium name="RefSeq"/>
        </authorList>
    </citation>
    <scope>IDENTIFICATION</scope>
    <source>
        <tissue evidence="9 10">Muscle</tissue>
    </source>
</reference>
<dbReference type="OrthoDB" id="2143914at2759"/>
<evidence type="ECO:0000259" key="8">
    <source>
        <dbReference type="PROSITE" id="PS51294"/>
    </source>
</evidence>
<dbReference type="RefSeq" id="XP_042580592.1">
    <property type="nucleotide sequence ID" value="XM_042724658.1"/>
</dbReference>
<dbReference type="SMR" id="A0A9Q9WBZ3"/>
<proteinExistence type="predicted"/>
<gene>
    <name evidence="9 10" type="primary">LOC109067927</name>
</gene>
<feature type="region of interest" description="Disordered" evidence="6">
    <location>
        <begin position="33"/>
        <end position="61"/>
    </location>
</feature>
<dbReference type="PROSITE" id="PS50090">
    <property type="entry name" value="MYB_LIKE"/>
    <property type="match status" value="4"/>
</dbReference>
<dbReference type="GO" id="GO:0001006">
    <property type="term" value="F:RNA polymerase III type 3 promoter sequence-specific DNA binding"/>
    <property type="evidence" value="ECO:0007669"/>
    <property type="project" value="TreeGrafter"/>
</dbReference>
<dbReference type="GO" id="GO:0042795">
    <property type="term" value="P:snRNA transcription by RNA polymerase II"/>
    <property type="evidence" value="ECO:0007669"/>
    <property type="project" value="TreeGrafter"/>
</dbReference>
<keyword evidence="5" id="KW-0539">Nucleus</keyword>
<dbReference type="GeneID" id="109067927"/>
<dbReference type="SMART" id="SM00717">
    <property type="entry name" value="SANT"/>
    <property type="match status" value="5"/>
</dbReference>
<dbReference type="Pfam" id="PF00249">
    <property type="entry name" value="Myb_DNA-binding"/>
    <property type="match status" value="2"/>
</dbReference>
<feature type="region of interest" description="Disordered" evidence="6">
    <location>
        <begin position="145"/>
        <end position="164"/>
    </location>
</feature>
<dbReference type="InterPro" id="IPR051575">
    <property type="entry name" value="Myb-like_DNA-bd"/>
</dbReference>
<evidence type="ECO:0000256" key="2">
    <source>
        <dbReference type="ARBA" id="ARBA00023015"/>
    </source>
</evidence>
<dbReference type="PANTHER" id="PTHR46621:SF1">
    <property type="entry name" value="SNRNA-ACTIVATING PROTEIN COMPLEX SUBUNIT 4"/>
    <property type="match status" value="1"/>
</dbReference>
<evidence type="ECO:0000256" key="6">
    <source>
        <dbReference type="SAM" id="MobiDB-lite"/>
    </source>
</evidence>
<feature type="compositionally biased region" description="Polar residues" evidence="6">
    <location>
        <begin position="1799"/>
        <end position="1809"/>
    </location>
</feature>
<dbReference type="Pfam" id="PF13921">
    <property type="entry name" value="Myb_DNA-bind_6"/>
    <property type="match status" value="1"/>
</dbReference>
<accession>A0A9Q9WBZ3</accession>
<dbReference type="InterPro" id="IPR017930">
    <property type="entry name" value="Myb_dom"/>
</dbReference>
<feature type="domain" description="Myb-like" evidence="7">
    <location>
        <begin position="478"/>
        <end position="529"/>
    </location>
</feature>
<evidence type="ECO:0000259" key="7">
    <source>
        <dbReference type="PROSITE" id="PS50090"/>
    </source>
</evidence>
<feature type="compositionally biased region" description="Low complexity" evidence="6">
    <location>
        <begin position="152"/>
        <end position="163"/>
    </location>
</feature>
<sequence length="1809" mass="197821">MESNELLAKRERIQREILALESTLGADSSIIDLLSSDSSSDDDESDDSGPEVEGVERDDLEAERLRIQREIEELENTLGANAALADVLDGSEHDTDSSDEDSDDDELDLPQNVETCLQMNLVYQEVLKEKLVELEKLLNENQQQQKEIDAQISGPSTSSSSVPGIPPQKQFLGYFLKPYFKDKLTGLGPPANEETKARLCHGTRHIDDLKIKRWDGWQKTLLTDTVAKDTLKRMLQPKLSKLDYLSAKMSRADDEGKEELKKQIDLIEKEIAEISALRDDQLLGNRHDDHDWEKISNIDFEGLRHAEDLKRFWQNYLHPSINKSVWKQDEIDKLKRIVEEYNCCHWDKIAEALGTNRTAFMCFQTYQRYISKTFRRKEWTKEEDEILKKLVEKMKIGNFIPYIQMSFFMEGRDGSQLAYRWTSVLDPSIKKGPWSKEEDQLLRNAVAKYGTKEWGKIRLEVPGRTDGACRDRYLDCLQENVKKGPWSKEEVELLKEKVAKYGVGKWTKIASEIPNRIDCQCLSKWKLLTQARKSKACQRKGIKRQRKPTTVPRKRKRQKTLKTIKKEMLSSSEDEKQVKYMDSDVEPDVPSVKVQEIPRKDYVQPDMKEWIPVNANTGVHSLETVRTVWVHPPSNEEELEKSTLESGSGRIRSKNSKCPKVMLCLVRNTILNRFGNMERSYVGLKPTVLQSQTEDEKAMLKVSVSDIKHFLQWKGTSVVKKEKMTSSKNIKKRRSVQDVASLNNDLFKAITPWIGNVILPAPVNENTFCEGDIVGMKAEDIALPKTSVFSFFLKALQIDIKGCRNVIEIQQIINIKKPIAQSKPSTAPPQKVSVILKDAKQKASHKKPAEPPQHPPPLQPVLLNPLQLPARQKTTPAFIQPKTLVITQPNRQRAVQPLLIKSPPQVLSQIPLPLIQPTAPAQPVMASAPKSPSTEDSSSIRSAKRIRKPTEKVQALMEEAKAKDSKKESSKQNQGKQNVVFATITLQTQPVNWIFTPTKLVQVTGPLSANIPSNQTLTVPNSSPLNNSISPCISTNLNPASSALFVAASSVGPTLIHSSVSNASRDTPKTSSSVNISPKGIQTPLSPTSTLVQSKSVLHSVQMSSPTPINVDQKGSHVEATKNSSESSSDESIVRLYETSTSTGSRVSPAVFSVLPFPLTVPPLTSSPVVLKPTNNVNSVSENGCVLVRTNQNYPTIIQQKSLPDTILSPLSASRTPVAPSPPVVAKCPQIVAPLAQIVAVSPQIMAPSPQIVAPSTRIGAPSPQIVAPSPLIAASSPQFVAPSVQFVAPSPRIAASSPRIVASSPRIVAPSPQFVAPSPQFVAPSPQFVAPSDQIGAPSPQIMAPSTRIGAPSPQIAAPSPQFVAPSPQFVAPSPQIAAPSPQFVAPSARVAAPPPQIVAPSTQIGAPSPQIMAPSTRIGAPSPQIAAPSPPFVAPSARVAAPPIQIVAPSLQIVASPPWTVAPSPRIMAPSPQTVAPSPRIMAPSPQTVAPSPRIMAPSPPSPQTVAPSPLIMAPSPPSPQTVAPSPRIMAPSPPSPQTVAPSLRFMAPSARVVAPPPPIAASSARIAAPSVQIVAPPPRIMAPSPQIAAPSAQIAAPSARTVAPSEIPQIRTSSEQLLPLPDIPSDVVSFNPHLIFPERSSEVDDWMNGKGGIPLSHLEMSLPYLPPSAASIKTLTSLLKVKQSLLAAAVNILPVEYQNYREEEAQVAAIRKMIAERFASNPAYQLLKARFLSCFTLPALLATINPSVKCELPTDNNGDEDEVLFLENIKKRIRPPSARIELNTNENEASAKEFSGISTKRQTSQH</sequence>
<feature type="region of interest" description="Disordered" evidence="6">
    <location>
        <begin position="89"/>
        <end position="108"/>
    </location>
</feature>
<feature type="region of interest" description="Disordered" evidence="6">
    <location>
        <begin position="921"/>
        <end position="951"/>
    </location>
</feature>
<name>A0A9Q9WBZ3_CYPCA</name>
<feature type="compositionally biased region" description="Polar residues" evidence="6">
    <location>
        <begin position="1059"/>
        <end position="1076"/>
    </location>
</feature>
<evidence type="ECO:0000256" key="5">
    <source>
        <dbReference type="ARBA" id="ARBA00023242"/>
    </source>
</evidence>
<protein>
    <submittedName>
        <fullName evidence="9 10">snRNA-activating protein complex subunit 4-like isoform X1</fullName>
    </submittedName>
</protein>
<feature type="domain" description="Myb-like" evidence="7">
    <location>
        <begin position="426"/>
        <end position="477"/>
    </location>
</feature>
<feature type="domain" description="Myb-like" evidence="7">
    <location>
        <begin position="371"/>
        <end position="425"/>
    </location>
</feature>
<keyword evidence="3" id="KW-0238">DNA-binding</keyword>
<dbReference type="CDD" id="cd00167">
    <property type="entry name" value="SANT"/>
    <property type="match status" value="3"/>
</dbReference>
<feature type="region of interest" description="Disordered" evidence="6">
    <location>
        <begin position="1105"/>
        <end position="1133"/>
    </location>
</feature>
<dbReference type="InterPro" id="IPR001005">
    <property type="entry name" value="SANT/Myb"/>
</dbReference>
<keyword evidence="1" id="KW-0677">Repeat</keyword>
<feature type="region of interest" description="Disordered" evidence="6">
    <location>
        <begin position="1783"/>
        <end position="1809"/>
    </location>
</feature>
<feature type="compositionally biased region" description="Pro residues" evidence="6">
    <location>
        <begin position="850"/>
        <end position="859"/>
    </location>
</feature>
<feature type="region of interest" description="Disordered" evidence="6">
    <location>
        <begin position="837"/>
        <end position="860"/>
    </location>
</feature>
<keyword evidence="2" id="KW-0805">Transcription regulation</keyword>